<keyword evidence="2" id="KW-1185">Reference proteome</keyword>
<sequence length="221" mass="24812">MGCKPNAPKDLLITGFFCPPFTRMPTSLSKTVTRANDKEKLRNADEILQKLHSSFVKSLTFGSLTYGPCPSHEGTHIISWPLTTCQMEVIGESALPTPMIPDLCYMQKYGVTHRLTHRVINPQQVESVEVSIVFETYPFERTIALLWSGTYTIGSPDLQTFPKDHDCGEDCPDCEGSRVLSFVYLITRASNPQLHFGKSDIQSNRLTFDLLAHFINGLRIT</sequence>
<dbReference type="EMBL" id="BQNB010014575">
    <property type="protein sequence ID" value="GJT29839.1"/>
    <property type="molecule type" value="Genomic_DNA"/>
</dbReference>
<organism evidence="1 2">
    <name type="scientific">Tanacetum coccineum</name>
    <dbReference type="NCBI Taxonomy" id="301880"/>
    <lineage>
        <taxon>Eukaryota</taxon>
        <taxon>Viridiplantae</taxon>
        <taxon>Streptophyta</taxon>
        <taxon>Embryophyta</taxon>
        <taxon>Tracheophyta</taxon>
        <taxon>Spermatophyta</taxon>
        <taxon>Magnoliopsida</taxon>
        <taxon>eudicotyledons</taxon>
        <taxon>Gunneridae</taxon>
        <taxon>Pentapetalae</taxon>
        <taxon>asterids</taxon>
        <taxon>campanulids</taxon>
        <taxon>Asterales</taxon>
        <taxon>Asteraceae</taxon>
        <taxon>Asteroideae</taxon>
        <taxon>Anthemideae</taxon>
        <taxon>Anthemidinae</taxon>
        <taxon>Tanacetum</taxon>
    </lineage>
</organism>
<protein>
    <submittedName>
        <fullName evidence="1">Uncharacterized protein</fullName>
    </submittedName>
</protein>
<name>A0ABQ5CSZ2_9ASTR</name>
<dbReference type="Proteomes" id="UP001151760">
    <property type="component" value="Unassembled WGS sequence"/>
</dbReference>
<comment type="caution">
    <text evidence="1">The sequence shown here is derived from an EMBL/GenBank/DDBJ whole genome shotgun (WGS) entry which is preliminary data.</text>
</comment>
<evidence type="ECO:0000313" key="2">
    <source>
        <dbReference type="Proteomes" id="UP001151760"/>
    </source>
</evidence>
<gene>
    <name evidence="1" type="ORF">Tco_0910114</name>
</gene>
<reference evidence="1" key="2">
    <citation type="submission" date="2022-01" db="EMBL/GenBank/DDBJ databases">
        <authorList>
            <person name="Yamashiro T."/>
            <person name="Shiraishi A."/>
            <person name="Satake H."/>
            <person name="Nakayama K."/>
        </authorList>
    </citation>
    <scope>NUCLEOTIDE SEQUENCE</scope>
</reference>
<reference evidence="1" key="1">
    <citation type="journal article" date="2022" name="Int. J. Mol. Sci.">
        <title>Draft Genome of Tanacetum Coccineum: Genomic Comparison of Closely Related Tanacetum-Family Plants.</title>
        <authorList>
            <person name="Yamashiro T."/>
            <person name="Shiraishi A."/>
            <person name="Nakayama K."/>
            <person name="Satake H."/>
        </authorList>
    </citation>
    <scope>NUCLEOTIDE SEQUENCE</scope>
</reference>
<evidence type="ECO:0000313" key="1">
    <source>
        <dbReference type="EMBL" id="GJT29839.1"/>
    </source>
</evidence>
<accession>A0ABQ5CSZ2</accession>
<proteinExistence type="predicted"/>